<dbReference type="OrthoDB" id="2789670at2759"/>
<dbReference type="InterPro" id="IPR050364">
    <property type="entry name" value="Cytochrome_P450_fung"/>
</dbReference>
<dbReference type="GO" id="GO:0020037">
    <property type="term" value="F:heme binding"/>
    <property type="evidence" value="ECO:0007669"/>
    <property type="project" value="InterPro"/>
</dbReference>
<feature type="transmembrane region" description="Helical" evidence="15">
    <location>
        <begin position="6"/>
        <end position="27"/>
    </location>
</feature>
<dbReference type="CDD" id="cd11065">
    <property type="entry name" value="CYP64-like"/>
    <property type="match status" value="1"/>
</dbReference>
<dbReference type="GO" id="GO:0016705">
    <property type="term" value="F:oxidoreductase activity, acting on paired donors, with incorporation or reduction of molecular oxygen"/>
    <property type="evidence" value="ECO:0007669"/>
    <property type="project" value="InterPro"/>
</dbReference>
<dbReference type="EMBL" id="AYKW01000023">
    <property type="protein sequence ID" value="PIL29115.1"/>
    <property type="molecule type" value="Genomic_DNA"/>
</dbReference>
<evidence type="ECO:0000256" key="1">
    <source>
        <dbReference type="ARBA" id="ARBA00001971"/>
    </source>
</evidence>
<evidence type="ECO:0000256" key="3">
    <source>
        <dbReference type="ARBA" id="ARBA00005179"/>
    </source>
</evidence>
<evidence type="ECO:0000256" key="6">
    <source>
        <dbReference type="ARBA" id="ARBA00022692"/>
    </source>
</evidence>
<evidence type="ECO:0000256" key="7">
    <source>
        <dbReference type="ARBA" id="ARBA00022723"/>
    </source>
</evidence>
<comment type="similarity">
    <text evidence="4 14">Belongs to the cytochrome P450 family.</text>
</comment>
<feature type="binding site" description="axial binding residue" evidence="13">
    <location>
        <position position="446"/>
    </location>
    <ligand>
        <name>heme</name>
        <dbReference type="ChEBI" id="CHEBI:30413"/>
    </ligand>
    <ligandPart>
        <name>Fe</name>
        <dbReference type="ChEBI" id="CHEBI:18248"/>
    </ligandPart>
</feature>
<dbReference type="PRINTS" id="PR00463">
    <property type="entry name" value="EP450I"/>
</dbReference>
<evidence type="ECO:0000256" key="15">
    <source>
        <dbReference type="SAM" id="Phobius"/>
    </source>
</evidence>
<dbReference type="SUPFAM" id="SSF48264">
    <property type="entry name" value="Cytochrome P450"/>
    <property type="match status" value="1"/>
</dbReference>
<accession>A0A2G8S5T9</accession>
<keyword evidence="6 15" id="KW-0812">Transmembrane</keyword>
<evidence type="ECO:0000256" key="9">
    <source>
        <dbReference type="ARBA" id="ARBA00023002"/>
    </source>
</evidence>
<gene>
    <name evidence="16" type="ORF">GSI_09163</name>
</gene>
<name>A0A2G8S5T9_9APHY</name>
<keyword evidence="10 13" id="KW-0408">Iron</keyword>
<keyword evidence="7 13" id="KW-0479">Metal-binding</keyword>
<proteinExistence type="inferred from homology"/>
<dbReference type="InterPro" id="IPR036396">
    <property type="entry name" value="Cyt_P450_sf"/>
</dbReference>
<dbReference type="PROSITE" id="PS00086">
    <property type="entry name" value="CYTOCHROME_P450"/>
    <property type="match status" value="1"/>
</dbReference>
<comment type="caution">
    <text evidence="16">The sequence shown here is derived from an EMBL/GenBank/DDBJ whole genome shotgun (WGS) entry which is preliminary data.</text>
</comment>
<keyword evidence="8 15" id="KW-1133">Transmembrane helix</keyword>
<dbReference type="InterPro" id="IPR017972">
    <property type="entry name" value="Cyt_P450_CS"/>
</dbReference>
<keyword evidence="12 15" id="KW-0472">Membrane</keyword>
<evidence type="ECO:0000256" key="5">
    <source>
        <dbReference type="ARBA" id="ARBA00022617"/>
    </source>
</evidence>
<dbReference type="PANTHER" id="PTHR46300:SF7">
    <property type="entry name" value="P450, PUTATIVE (EUROFUNG)-RELATED"/>
    <property type="match status" value="1"/>
</dbReference>
<evidence type="ECO:0000256" key="8">
    <source>
        <dbReference type="ARBA" id="ARBA00022989"/>
    </source>
</evidence>
<dbReference type="GO" id="GO:0016020">
    <property type="term" value="C:membrane"/>
    <property type="evidence" value="ECO:0007669"/>
    <property type="project" value="UniProtKB-SubCell"/>
</dbReference>
<dbReference type="InterPro" id="IPR001128">
    <property type="entry name" value="Cyt_P450"/>
</dbReference>
<keyword evidence="11 14" id="KW-0503">Monooxygenase</keyword>
<evidence type="ECO:0000256" key="12">
    <source>
        <dbReference type="ARBA" id="ARBA00023136"/>
    </source>
</evidence>
<evidence type="ECO:0000313" key="16">
    <source>
        <dbReference type="EMBL" id="PIL29115.1"/>
    </source>
</evidence>
<comment type="subcellular location">
    <subcellularLocation>
        <location evidence="2">Membrane</location>
        <topology evidence="2">Single-pass membrane protein</topology>
    </subcellularLocation>
</comment>
<evidence type="ECO:0000313" key="17">
    <source>
        <dbReference type="Proteomes" id="UP000230002"/>
    </source>
</evidence>
<dbReference type="Proteomes" id="UP000230002">
    <property type="component" value="Unassembled WGS sequence"/>
</dbReference>
<organism evidence="16 17">
    <name type="scientific">Ganoderma sinense ZZ0214-1</name>
    <dbReference type="NCBI Taxonomy" id="1077348"/>
    <lineage>
        <taxon>Eukaryota</taxon>
        <taxon>Fungi</taxon>
        <taxon>Dikarya</taxon>
        <taxon>Basidiomycota</taxon>
        <taxon>Agaricomycotina</taxon>
        <taxon>Agaricomycetes</taxon>
        <taxon>Polyporales</taxon>
        <taxon>Polyporaceae</taxon>
        <taxon>Ganoderma</taxon>
    </lineage>
</organism>
<evidence type="ECO:0000256" key="2">
    <source>
        <dbReference type="ARBA" id="ARBA00004167"/>
    </source>
</evidence>
<comment type="cofactor">
    <cofactor evidence="1 13">
        <name>heme</name>
        <dbReference type="ChEBI" id="CHEBI:30413"/>
    </cofactor>
</comment>
<keyword evidence="17" id="KW-1185">Reference proteome</keyword>
<evidence type="ECO:0000256" key="13">
    <source>
        <dbReference type="PIRSR" id="PIRSR602401-1"/>
    </source>
</evidence>
<keyword evidence="9 14" id="KW-0560">Oxidoreductase</keyword>
<dbReference type="AlphaFoldDB" id="A0A2G8S5T9"/>
<evidence type="ECO:0000256" key="14">
    <source>
        <dbReference type="RuleBase" id="RU000461"/>
    </source>
</evidence>
<evidence type="ECO:0000256" key="4">
    <source>
        <dbReference type="ARBA" id="ARBA00010617"/>
    </source>
</evidence>
<keyword evidence="5 13" id="KW-0349">Heme</keyword>
<dbReference type="InterPro" id="IPR002401">
    <property type="entry name" value="Cyt_P450_E_grp-I"/>
</dbReference>
<reference evidence="16 17" key="1">
    <citation type="journal article" date="2015" name="Sci. Rep.">
        <title>Chromosome-level genome map provides insights into diverse defense mechanisms in the medicinal fungus Ganoderma sinense.</title>
        <authorList>
            <person name="Zhu Y."/>
            <person name="Xu J."/>
            <person name="Sun C."/>
            <person name="Zhou S."/>
            <person name="Xu H."/>
            <person name="Nelson D.R."/>
            <person name="Qian J."/>
            <person name="Song J."/>
            <person name="Luo H."/>
            <person name="Xiang L."/>
            <person name="Li Y."/>
            <person name="Xu Z."/>
            <person name="Ji A."/>
            <person name="Wang L."/>
            <person name="Lu S."/>
            <person name="Hayward A."/>
            <person name="Sun W."/>
            <person name="Li X."/>
            <person name="Schwartz D.C."/>
            <person name="Wang Y."/>
            <person name="Chen S."/>
        </authorList>
    </citation>
    <scope>NUCLEOTIDE SEQUENCE [LARGE SCALE GENOMIC DNA]</scope>
    <source>
        <strain evidence="16 17">ZZ0214-1</strain>
    </source>
</reference>
<dbReference type="Gene3D" id="1.10.630.10">
    <property type="entry name" value="Cytochrome P450"/>
    <property type="match status" value="1"/>
</dbReference>
<evidence type="ECO:0000256" key="10">
    <source>
        <dbReference type="ARBA" id="ARBA00023004"/>
    </source>
</evidence>
<sequence>MDFSPHIYSAIPLGLVLLGVLYVRSIVEWRARSRGRPLPPGPPSLPLVGNLFNIPGERAWFAFHDLTAQYGDIIHFRILGRSTIILGNPEVIRECLEKRAANTSDRPQVPVIELLGQDANFGFMPYGQKWRRYRRRFWQHFTARAIEQYQPVQRAVAHQFLVRLLDNPSGIREHIRYTFLAALLKNVYGIGLTEDHSKYAVTFDVSSEGVQQGLVPGKYLVDLFPFLRHVPKWVPGFAWQADFERWRGAACDVRNVPFASTKEAMARGEGLESMVAKTLALEGTSEEAQEDLEDVAKGIGFVSYAAGADTSFIAFQSFFLAMAMHPEAQKKAQAELDAVVGPGRMPDFSDWKSLVYVDALIKEVLRWHTVAPLGLAHCTTADDELNGYFIPAGTILLPNIWACMHDPALYEDPDEFRPERFIRDGKPDPSVQDPLVFVFGFGRRICPGRHYAEAAQFINVASVLHVFDITPPLDADGRPIALDHRMTPGFISYAEDARCTIKPRSAEASTLIKAHAQALHA</sequence>
<dbReference type="Pfam" id="PF00067">
    <property type="entry name" value="p450"/>
    <property type="match status" value="1"/>
</dbReference>
<dbReference type="PANTHER" id="PTHR46300">
    <property type="entry name" value="P450, PUTATIVE (EUROFUNG)-RELATED-RELATED"/>
    <property type="match status" value="1"/>
</dbReference>
<dbReference type="GO" id="GO:0004497">
    <property type="term" value="F:monooxygenase activity"/>
    <property type="evidence" value="ECO:0007669"/>
    <property type="project" value="UniProtKB-KW"/>
</dbReference>
<dbReference type="GO" id="GO:0005506">
    <property type="term" value="F:iron ion binding"/>
    <property type="evidence" value="ECO:0007669"/>
    <property type="project" value="InterPro"/>
</dbReference>
<comment type="pathway">
    <text evidence="3">Secondary metabolite biosynthesis.</text>
</comment>
<dbReference type="STRING" id="1077348.A0A2G8S5T9"/>
<protein>
    <submittedName>
        <fullName evidence="16">Cytochrome P450</fullName>
    </submittedName>
</protein>
<evidence type="ECO:0000256" key="11">
    <source>
        <dbReference type="ARBA" id="ARBA00023033"/>
    </source>
</evidence>